<dbReference type="InterPro" id="IPR013099">
    <property type="entry name" value="K_chnl_dom"/>
</dbReference>
<dbReference type="OrthoDB" id="297496at2759"/>
<feature type="transmembrane region" description="Helical" evidence="10">
    <location>
        <begin position="157"/>
        <end position="178"/>
    </location>
</feature>
<feature type="transmembrane region" description="Helical" evidence="10">
    <location>
        <begin position="40"/>
        <end position="60"/>
    </location>
</feature>
<keyword evidence="6 10" id="KW-0472">Membrane</keyword>
<accession>A0A7I5ED21</accession>
<keyword evidence="4 10" id="KW-1133">Transmembrane helix</keyword>
<name>A0A7I5ED21_HAECO</name>
<evidence type="ECO:0000256" key="2">
    <source>
        <dbReference type="ARBA" id="ARBA00022448"/>
    </source>
</evidence>
<dbReference type="OMA" id="PKSRINT"/>
<dbReference type="Pfam" id="PF07885">
    <property type="entry name" value="Ion_trans_2"/>
    <property type="match status" value="2"/>
</dbReference>
<dbReference type="GO" id="GO:0030322">
    <property type="term" value="P:stabilization of membrane potential"/>
    <property type="evidence" value="ECO:0007669"/>
    <property type="project" value="TreeGrafter"/>
</dbReference>
<dbReference type="AlphaFoldDB" id="A0A7I5ED21"/>
<dbReference type="PANTHER" id="PTHR11003">
    <property type="entry name" value="POTASSIUM CHANNEL, SUBFAMILY K"/>
    <property type="match status" value="1"/>
</dbReference>
<sequence length="492" mass="56334">MSDHFIPYSLLKHRKRHVGRPRMFWNLVVVNYEKYRLHHILLFGLLLLYSLAGALVFCGLESGTEDLKNEEETKSLIRQSVAAKKDLVERIHVIFTEANAQFFNETELRKAIDKYDESMSIKPVIQKEKRWDLWGGLYYAGTIYTTIGYGDLAAETFWGRLFTMVYAVFGIPMVVTILNDWGTIMFNVANKIWKKKFPSLLQPIKDFFSTKKRQGSQEIICDSPYTKDVPHCGDPDEVDPIPLYLVVIVLMFWMGICCVVFAYLEQWSLFDTVYFFFISLTTIGFGDVTSSHRVAVANFLLILVGLSVVSMAINVVQMQLELLFGKVVQSIDDDFKMNLLSSAGDEKKGSDQVAKGDVERALTDMEVKKGDDIMKQYGESMKGGDRFLLRFMSHHQRKMIEEKFEERARMRNKWTQTIRQMKVASVQTGSIPTHPPIPEEPGEDTNNPSKSRITNKRLYIYNTGGIVRARRESQPLVLPRHAQALQSSEGDG</sequence>
<dbReference type="SUPFAM" id="SSF81324">
    <property type="entry name" value="Voltage-gated potassium channels"/>
    <property type="match status" value="2"/>
</dbReference>
<dbReference type="PRINTS" id="PR01333">
    <property type="entry name" value="2POREKCHANEL"/>
</dbReference>
<organism evidence="12 13">
    <name type="scientific">Haemonchus contortus</name>
    <name type="common">Barber pole worm</name>
    <dbReference type="NCBI Taxonomy" id="6289"/>
    <lineage>
        <taxon>Eukaryota</taxon>
        <taxon>Metazoa</taxon>
        <taxon>Ecdysozoa</taxon>
        <taxon>Nematoda</taxon>
        <taxon>Chromadorea</taxon>
        <taxon>Rhabditida</taxon>
        <taxon>Rhabditina</taxon>
        <taxon>Rhabditomorpha</taxon>
        <taxon>Strongyloidea</taxon>
        <taxon>Trichostrongylidae</taxon>
        <taxon>Haemonchus</taxon>
    </lineage>
</organism>
<evidence type="ECO:0000256" key="4">
    <source>
        <dbReference type="ARBA" id="ARBA00022989"/>
    </source>
</evidence>
<evidence type="ECO:0000256" key="7">
    <source>
        <dbReference type="ARBA" id="ARBA00023303"/>
    </source>
</evidence>
<keyword evidence="3 8" id="KW-0812">Transmembrane</keyword>
<proteinExistence type="inferred from homology"/>
<dbReference type="WBParaSite" id="HCON_00150670-00001">
    <property type="protein sequence ID" value="HCON_00150670-00001"/>
    <property type="gene ID" value="HCON_00150670"/>
</dbReference>
<comment type="similarity">
    <text evidence="8">Belongs to the two pore domain potassium channel (TC 1.A.1.8) family.</text>
</comment>
<keyword evidence="5 8" id="KW-0406">Ion transport</keyword>
<evidence type="ECO:0000256" key="1">
    <source>
        <dbReference type="ARBA" id="ARBA00004141"/>
    </source>
</evidence>
<keyword evidence="2 8" id="KW-0813">Transport</keyword>
<evidence type="ECO:0000313" key="12">
    <source>
        <dbReference type="Proteomes" id="UP000025227"/>
    </source>
</evidence>
<dbReference type="Gene3D" id="1.10.287.70">
    <property type="match status" value="1"/>
</dbReference>
<evidence type="ECO:0000256" key="10">
    <source>
        <dbReference type="SAM" id="Phobius"/>
    </source>
</evidence>
<feature type="transmembrane region" description="Helical" evidence="10">
    <location>
        <begin position="243"/>
        <end position="264"/>
    </location>
</feature>
<evidence type="ECO:0000256" key="6">
    <source>
        <dbReference type="ARBA" id="ARBA00023136"/>
    </source>
</evidence>
<feature type="domain" description="Potassium channel" evidence="11">
    <location>
        <begin position="128"/>
        <end position="186"/>
    </location>
</feature>
<protein>
    <submittedName>
        <fullName evidence="13">Ion channel</fullName>
    </submittedName>
</protein>
<dbReference type="PANTHER" id="PTHR11003:SF324">
    <property type="entry name" value="POTASSIUM CHANNEL DOMAIN-CONTAINING PROTEIN"/>
    <property type="match status" value="1"/>
</dbReference>
<feature type="region of interest" description="Disordered" evidence="9">
    <location>
        <begin position="424"/>
        <end position="456"/>
    </location>
</feature>
<evidence type="ECO:0000259" key="11">
    <source>
        <dbReference type="Pfam" id="PF07885"/>
    </source>
</evidence>
<evidence type="ECO:0000256" key="5">
    <source>
        <dbReference type="ARBA" id="ARBA00023065"/>
    </source>
</evidence>
<feature type="domain" description="Potassium channel" evidence="11">
    <location>
        <begin position="248"/>
        <end position="320"/>
    </location>
</feature>
<evidence type="ECO:0000256" key="8">
    <source>
        <dbReference type="RuleBase" id="RU003857"/>
    </source>
</evidence>
<evidence type="ECO:0000313" key="13">
    <source>
        <dbReference type="WBParaSite" id="HCON_00150670-00001"/>
    </source>
</evidence>
<dbReference type="GO" id="GO:0015271">
    <property type="term" value="F:outward rectifier potassium channel activity"/>
    <property type="evidence" value="ECO:0007669"/>
    <property type="project" value="TreeGrafter"/>
</dbReference>
<dbReference type="GO" id="GO:0005886">
    <property type="term" value="C:plasma membrane"/>
    <property type="evidence" value="ECO:0007669"/>
    <property type="project" value="TreeGrafter"/>
</dbReference>
<evidence type="ECO:0000256" key="9">
    <source>
        <dbReference type="SAM" id="MobiDB-lite"/>
    </source>
</evidence>
<comment type="subcellular location">
    <subcellularLocation>
        <location evidence="1">Membrane</location>
        <topology evidence="1">Multi-pass membrane protein</topology>
    </subcellularLocation>
</comment>
<reference evidence="13" key="1">
    <citation type="submission" date="2020-12" db="UniProtKB">
        <authorList>
            <consortium name="WormBaseParasite"/>
        </authorList>
    </citation>
    <scope>IDENTIFICATION</scope>
    <source>
        <strain evidence="13">MHco3</strain>
    </source>
</reference>
<dbReference type="GO" id="GO:0022841">
    <property type="term" value="F:potassium ion leak channel activity"/>
    <property type="evidence" value="ECO:0007669"/>
    <property type="project" value="TreeGrafter"/>
</dbReference>
<feature type="region of interest" description="Disordered" evidence="9">
    <location>
        <begin position="471"/>
        <end position="492"/>
    </location>
</feature>
<keyword evidence="12" id="KW-1185">Reference proteome</keyword>
<dbReference type="Proteomes" id="UP000025227">
    <property type="component" value="Unplaced"/>
</dbReference>
<dbReference type="InterPro" id="IPR003280">
    <property type="entry name" value="2pore_dom_K_chnl"/>
</dbReference>
<feature type="transmembrane region" description="Helical" evidence="10">
    <location>
        <begin position="271"/>
        <end position="289"/>
    </location>
</feature>
<feature type="transmembrane region" description="Helical" evidence="10">
    <location>
        <begin position="295"/>
        <end position="316"/>
    </location>
</feature>
<evidence type="ECO:0000256" key="3">
    <source>
        <dbReference type="ARBA" id="ARBA00022692"/>
    </source>
</evidence>
<keyword evidence="7 8" id="KW-0407">Ion channel</keyword>